<gene>
    <name evidence="4" type="primary">gpmA</name>
    <name evidence="8" type="ORF">HNQ39_002438</name>
</gene>
<evidence type="ECO:0000313" key="8">
    <source>
        <dbReference type="EMBL" id="MBB6050647.1"/>
    </source>
</evidence>
<protein>
    <recommendedName>
        <fullName evidence="4">2,3-bisphosphoglycerate-dependent phosphoglycerate mutase</fullName>
        <shortName evidence="4">BPG-dependent PGAM</shortName>
        <shortName evidence="4">PGAM</shortName>
        <shortName evidence="4">Phosphoglyceromutase</shortName>
        <shortName evidence="4">dPGM</shortName>
        <ecNumber evidence="4">5.4.2.11</ecNumber>
    </recommendedName>
</protein>
<feature type="binding site" evidence="4 6">
    <location>
        <position position="102"/>
    </location>
    <ligand>
        <name>substrate</name>
    </ligand>
</feature>
<dbReference type="UniPathway" id="UPA00109">
    <property type="reaction ID" value="UER00186"/>
</dbReference>
<evidence type="ECO:0000313" key="9">
    <source>
        <dbReference type="Proteomes" id="UP000520814"/>
    </source>
</evidence>
<feature type="binding site" evidence="4 6">
    <location>
        <begin position="91"/>
        <end position="94"/>
    </location>
    <ligand>
        <name>substrate</name>
    </ligand>
</feature>
<evidence type="ECO:0000256" key="5">
    <source>
        <dbReference type="PIRSR" id="PIRSR613078-1"/>
    </source>
</evidence>
<dbReference type="GO" id="GO:0006094">
    <property type="term" value="P:gluconeogenesis"/>
    <property type="evidence" value="ECO:0007669"/>
    <property type="project" value="UniProtKB-UniRule"/>
</dbReference>
<dbReference type="InterPro" id="IPR013078">
    <property type="entry name" value="His_Pase_superF_clade-1"/>
</dbReference>
<feature type="active site" description="Proton donor/acceptor" evidence="4 5">
    <location>
        <position position="91"/>
    </location>
</feature>
<feature type="active site" description="Tele-phosphohistidine intermediate" evidence="4 5">
    <location>
        <position position="14"/>
    </location>
</feature>
<dbReference type="PANTHER" id="PTHR11931">
    <property type="entry name" value="PHOSPHOGLYCERATE MUTASE"/>
    <property type="match status" value="1"/>
</dbReference>
<dbReference type="GO" id="GO:0006096">
    <property type="term" value="P:glycolytic process"/>
    <property type="evidence" value="ECO:0007669"/>
    <property type="project" value="UniProtKB-UniRule"/>
</dbReference>
<keyword evidence="4" id="KW-0312">Gluconeogenesis</keyword>
<keyword evidence="9" id="KW-1185">Reference proteome</keyword>
<dbReference type="Proteomes" id="UP000520814">
    <property type="component" value="Unassembled WGS sequence"/>
</dbReference>
<keyword evidence="2 4" id="KW-0324">Glycolysis</keyword>
<comment type="similarity">
    <text evidence="1 4">Belongs to the phosphoglycerate mutase family. BPG-dependent PGAM subfamily.</text>
</comment>
<evidence type="ECO:0000256" key="1">
    <source>
        <dbReference type="ARBA" id="ARBA00006717"/>
    </source>
</evidence>
<evidence type="ECO:0000256" key="7">
    <source>
        <dbReference type="PIRSR" id="PIRSR613078-3"/>
    </source>
</evidence>
<comment type="function">
    <text evidence="4">Catalyzes the interconversion of 2-phosphoglycerate and 3-phosphoglycerate.</text>
</comment>
<evidence type="ECO:0000256" key="4">
    <source>
        <dbReference type="HAMAP-Rule" id="MF_01039"/>
    </source>
</evidence>
<feature type="binding site" evidence="4 6">
    <location>
        <begin position="26"/>
        <end position="27"/>
    </location>
    <ligand>
        <name>substrate</name>
    </ligand>
</feature>
<comment type="caution">
    <text evidence="8">The sequence shown here is derived from an EMBL/GenBank/DDBJ whole genome shotgun (WGS) entry which is preliminary data.</text>
</comment>
<feature type="binding site" evidence="4 6">
    <location>
        <position position="64"/>
    </location>
    <ligand>
        <name>substrate</name>
    </ligand>
</feature>
<feature type="binding site" evidence="6">
    <location>
        <begin position="13"/>
        <end position="20"/>
    </location>
    <ligand>
        <name>substrate</name>
    </ligand>
</feature>
<organism evidence="8 9">
    <name type="scientific">Armatimonas rosea</name>
    <dbReference type="NCBI Taxonomy" id="685828"/>
    <lineage>
        <taxon>Bacteria</taxon>
        <taxon>Bacillati</taxon>
        <taxon>Armatimonadota</taxon>
        <taxon>Armatimonadia</taxon>
        <taxon>Armatimonadales</taxon>
        <taxon>Armatimonadaceae</taxon>
        <taxon>Armatimonas</taxon>
    </lineage>
</organism>
<evidence type="ECO:0000256" key="6">
    <source>
        <dbReference type="PIRSR" id="PIRSR613078-2"/>
    </source>
</evidence>
<comment type="pathway">
    <text evidence="4">Carbohydrate degradation; glycolysis; pyruvate from D-glyceraldehyde 3-phosphate: step 3/5.</text>
</comment>
<keyword evidence="3 4" id="KW-0413">Isomerase</keyword>
<name>A0A7W9SPU7_ARMRO</name>
<dbReference type="PIRSF" id="PIRSF000709">
    <property type="entry name" value="6PFK_2-Ptase"/>
    <property type="match status" value="1"/>
</dbReference>
<dbReference type="EC" id="5.4.2.11" evidence="4"/>
<feature type="site" description="Transition state stabilizer" evidence="4 7">
    <location>
        <position position="161"/>
    </location>
</feature>
<dbReference type="CDD" id="cd07067">
    <property type="entry name" value="HP_PGM_like"/>
    <property type="match status" value="1"/>
</dbReference>
<evidence type="ECO:0000256" key="3">
    <source>
        <dbReference type="ARBA" id="ARBA00023235"/>
    </source>
</evidence>
<feature type="binding site" evidence="4 6">
    <location>
        <begin position="162"/>
        <end position="163"/>
    </location>
    <ligand>
        <name>substrate</name>
    </ligand>
</feature>
<comment type="caution">
    <text evidence="4">Lacks conserved residue(s) required for the propagation of feature annotation.</text>
</comment>
<dbReference type="SUPFAM" id="SSF53254">
    <property type="entry name" value="Phosphoglycerate mutase-like"/>
    <property type="match status" value="1"/>
</dbReference>
<dbReference type="GO" id="GO:0004619">
    <property type="term" value="F:phosphoglycerate mutase activity"/>
    <property type="evidence" value="ECO:0007669"/>
    <property type="project" value="UniProtKB-UniRule"/>
</dbReference>
<dbReference type="AlphaFoldDB" id="A0A7W9SPU7"/>
<comment type="catalytic activity">
    <reaction evidence="4">
        <text>(2R)-2-phosphoglycerate = (2R)-3-phosphoglycerate</text>
        <dbReference type="Rhea" id="RHEA:15901"/>
        <dbReference type="ChEBI" id="CHEBI:58272"/>
        <dbReference type="ChEBI" id="CHEBI:58289"/>
        <dbReference type="EC" id="5.4.2.11"/>
    </reaction>
</comment>
<accession>A0A7W9SPU7</accession>
<dbReference type="NCBIfam" id="TIGR01258">
    <property type="entry name" value="pgm_1"/>
    <property type="match status" value="1"/>
</dbReference>
<dbReference type="Pfam" id="PF00300">
    <property type="entry name" value="His_Phos_1"/>
    <property type="match status" value="1"/>
</dbReference>
<reference evidence="8 9" key="1">
    <citation type="submission" date="2020-08" db="EMBL/GenBank/DDBJ databases">
        <title>Genomic Encyclopedia of Type Strains, Phase IV (KMG-IV): sequencing the most valuable type-strain genomes for metagenomic binning, comparative biology and taxonomic classification.</title>
        <authorList>
            <person name="Goeker M."/>
        </authorList>
    </citation>
    <scope>NUCLEOTIDE SEQUENCE [LARGE SCALE GENOMIC DNA]</scope>
    <source>
        <strain evidence="8 9">DSM 23562</strain>
    </source>
</reference>
<dbReference type="SMART" id="SM00855">
    <property type="entry name" value="PGAM"/>
    <property type="match status" value="1"/>
</dbReference>
<dbReference type="Gene3D" id="3.40.50.1240">
    <property type="entry name" value="Phosphoglycerate mutase-like"/>
    <property type="match status" value="1"/>
</dbReference>
<dbReference type="InterPro" id="IPR029033">
    <property type="entry name" value="His_PPase_superfam"/>
</dbReference>
<proteinExistence type="inferred from homology"/>
<feature type="binding site" evidence="4 6">
    <location>
        <begin position="118"/>
        <end position="119"/>
    </location>
    <ligand>
        <name>substrate</name>
    </ligand>
</feature>
<dbReference type="InterPro" id="IPR005952">
    <property type="entry name" value="Phosphogly_mut1"/>
</dbReference>
<dbReference type="HAMAP" id="MF_01039">
    <property type="entry name" value="PGAM_GpmA"/>
    <property type="match status" value="1"/>
</dbReference>
<dbReference type="EMBL" id="JACHGW010000002">
    <property type="protein sequence ID" value="MBB6050647.1"/>
    <property type="molecule type" value="Genomic_DNA"/>
</dbReference>
<dbReference type="RefSeq" id="WP_184196000.1">
    <property type="nucleotide sequence ID" value="NZ_JACHGW010000002.1"/>
</dbReference>
<evidence type="ECO:0000256" key="2">
    <source>
        <dbReference type="ARBA" id="ARBA00023152"/>
    </source>
</evidence>
<sequence length="206" mass="22935">MHSDGKGRLLLIRHTQSVWNSLNLFTGWVDVELSETGKAHALQVGQEMKGKYAVDKGYTSSLVRAQQTLQLVMEGAEISGIPVVQDWQLNERFYGLWQGRNKDQMKAKYGEAAIQAVRRGFGDRPPGGESLADTTERVLPYFDTTIEPELAAGKTILIAAHGNSLRALVKKLENLADDVVPGVEIGNGELRVYRYEKETDSYVREV</sequence>